<organism evidence="3 4">
    <name type="scientific">Bathymodiolus thermophilus thioautotrophic gill symbiont</name>
    <dbReference type="NCBI Taxonomy" id="2360"/>
    <lineage>
        <taxon>Bacteria</taxon>
        <taxon>Pseudomonadati</taxon>
        <taxon>Pseudomonadota</taxon>
        <taxon>Gammaproteobacteria</taxon>
        <taxon>sulfur-oxidizing symbionts</taxon>
    </lineage>
</organism>
<evidence type="ECO:0000313" key="4">
    <source>
        <dbReference type="Proteomes" id="UP000182798"/>
    </source>
</evidence>
<dbReference type="OrthoDB" id="9799432at2"/>
<dbReference type="RefSeq" id="WP_071565098.1">
    <property type="nucleotide sequence ID" value="NZ_CAESAQ020000028.1"/>
</dbReference>
<evidence type="ECO:0000313" key="5">
    <source>
        <dbReference type="Proteomes" id="UP000643672"/>
    </source>
</evidence>
<keyword evidence="1" id="KW-0472">Membrane</keyword>
<gene>
    <name evidence="3" type="ORF">BGC33_08935</name>
    <name evidence="2" type="ORF">THERMOS_435</name>
</gene>
<evidence type="ECO:0000313" key="3">
    <source>
        <dbReference type="EMBL" id="OIR23998.1"/>
    </source>
</evidence>
<feature type="transmembrane region" description="Helical" evidence="1">
    <location>
        <begin position="12"/>
        <end position="34"/>
    </location>
</feature>
<dbReference type="Proteomes" id="UP000182798">
    <property type="component" value="Unassembled WGS sequence"/>
</dbReference>
<dbReference type="EMBL" id="MIQH01000928">
    <property type="protein sequence ID" value="OIR23998.1"/>
    <property type="molecule type" value="Genomic_DNA"/>
</dbReference>
<reference evidence="4" key="1">
    <citation type="submission" date="2016-09" db="EMBL/GenBank/DDBJ databases">
        <title>Genome Sequence of Bathymodiolus thermophilus sulfur-oxidizing gill endosymbiont.</title>
        <authorList>
            <person name="Ponnudurai R."/>
            <person name="Kleiner M."/>
            <person name="Sayavedra L."/>
            <person name="Thuermer A."/>
            <person name="Felbeck H."/>
            <person name="Schlueter R."/>
            <person name="Schweder T."/>
            <person name="Markert S."/>
        </authorList>
    </citation>
    <scope>NUCLEOTIDE SEQUENCE [LARGE SCALE GENOMIC DNA]</scope>
    <source>
        <strain evidence="4">BAT/CrabSpa'14</strain>
    </source>
</reference>
<comment type="caution">
    <text evidence="3">The sequence shown here is derived from an EMBL/GenBank/DDBJ whole genome shotgun (WGS) entry which is preliminary data.</text>
</comment>
<protein>
    <submittedName>
        <fullName evidence="3">Uncharacterized protein</fullName>
    </submittedName>
</protein>
<sequence length="145" mass="16282">MNWHNLSNKKKANFLVLGVVALLFVLFILSIVFLNSKNSTLNQELTRERALSHSLTTLQSSVIFPALSTAKAKNIIRKTYRTFKGKKMHIDKNKHIVLSGSKIQFFKILNGLSALKNKHGIIVIGADIKYVDNGIVDAKLIFSYP</sequence>
<keyword evidence="5" id="KW-1185">Reference proteome</keyword>
<dbReference type="Proteomes" id="UP000643672">
    <property type="component" value="Unassembled WGS sequence"/>
</dbReference>
<dbReference type="EMBL" id="CAESAQ020000028">
    <property type="protein sequence ID" value="CAB5496135.1"/>
    <property type="molecule type" value="Genomic_DNA"/>
</dbReference>
<accession>A0A1J5U5A6</accession>
<keyword evidence="1" id="KW-1133">Transmembrane helix</keyword>
<keyword evidence="1" id="KW-0812">Transmembrane</keyword>
<reference evidence="2 5" key="3">
    <citation type="submission" date="2020-05" db="EMBL/GenBank/DDBJ databases">
        <authorList>
            <person name="Petersen J."/>
            <person name="Sayavedra L."/>
        </authorList>
    </citation>
    <scope>NUCLEOTIDE SEQUENCE [LARGE SCALE GENOMIC DNA]</scope>
    <source>
        <strain evidence="2">B thermophilus SOXS</strain>
    </source>
</reference>
<name>A0A1J5U5A6_9GAMM</name>
<evidence type="ECO:0000313" key="2">
    <source>
        <dbReference type="EMBL" id="CAB5496135.1"/>
    </source>
</evidence>
<reference evidence="3" key="2">
    <citation type="journal article" date="2017" name="Stand. Genomic Sci.">
        <title>Genome sequence of the sulfur-oxidizing Bathymodiolus thermophilus gill endosymbiont.</title>
        <authorList>
            <person name="Ponnudurai R."/>
            <person name="Sayavedra L."/>
            <person name="Kleiner M."/>
            <person name="Heiden S.E."/>
            <person name="Thurmer A."/>
            <person name="Felbeck H."/>
            <person name="Schluter R."/>
            <person name="Sievert S.M."/>
            <person name="Daniel R."/>
            <person name="Schweder T."/>
            <person name="Markert S."/>
        </authorList>
    </citation>
    <scope>NUCLEOTIDE SEQUENCE</scope>
    <source>
        <strain evidence="3">BAT/CrabSpa'14</strain>
    </source>
</reference>
<proteinExistence type="predicted"/>
<evidence type="ECO:0000256" key="1">
    <source>
        <dbReference type="SAM" id="Phobius"/>
    </source>
</evidence>
<dbReference type="AlphaFoldDB" id="A0A1J5U5A6"/>